<keyword evidence="2" id="KW-0732">Signal</keyword>
<sequence length="308" mass="34520">MSIKAMIVLLLLLPAMALGQTSKIQAQWPEKDSWRAGEIVDLVVEIQHPLDTTLVMPEELGSSRFVPIDQTQTTVPSESGLRTEIKLKYGLFRPGIGTLGPLTFKVVDQSDQIEELSTPEFKAKVLSNFENEEPTFSPPQPLASVWQDDYTLLWVAGGTLVALLGGLIGFYSRRRQRLDEEIYVPARPAHEVALEKLSALQSDTLLSDGLHMLFYVRMSEALREYLGRRFGFPGTELTTTEILERLESVEWPRGLELLDIKRILEHCDLVKFGGYLPTDTQANETLTRCFTVVELTKPIETAATEEAA</sequence>
<evidence type="ECO:0000256" key="2">
    <source>
        <dbReference type="SAM" id="SignalP"/>
    </source>
</evidence>
<dbReference type="EMBL" id="CP042467">
    <property type="protein sequence ID" value="QED25693.1"/>
    <property type="molecule type" value="Genomic_DNA"/>
</dbReference>
<keyword evidence="1" id="KW-1133">Transmembrane helix</keyword>
<feature type="signal peptide" evidence="2">
    <location>
        <begin position="1"/>
        <end position="17"/>
    </location>
</feature>
<keyword evidence="4" id="KW-1185">Reference proteome</keyword>
<dbReference type="OrthoDB" id="9807384at2"/>
<reference evidence="3 4" key="1">
    <citation type="submission" date="2019-08" db="EMBL/GenBank/DDBJ databases">
        <authorList>
            <person name="Liang Q."/>
        </authorList>
    </citation>
    <scope>NUCLEOTIDE SEQUENCE [LARGE SCALE GENOMIC DNA]</scope>
    <source>
        <strain evidence="3 4">V1718</strain>
    </source>
</reference>
<feature type="transmembrane region" description="Helical" evidence="1">
    <location>
        <begin position="151"/>
        <end position="171"/>
    </location>
</feature>
<organism evidence="3 4">
    <name type="scientific">Microvenator marinus</name>
    <dbReference type="NCBI Taxonomy" id="2600177"/>
    <lineage>
        <taxon>Bacteria</taxon>
        <taxon>Deltaproteobacteria</taxon>
        <taxon>Bradymonadales</taxon>
        <taxon>Microvenatoraceae</taxon>
        <taxon>Microvenator</taxon>
    </lineage>
</organism>
<accession>A0A5B8XNU3</accession>
<gene>
    <name evidence="3" type="ORF">FRD01_00115</name>
</gene>
<evidence type="ECO:0000256" key="1">
    <source>
        <dbReference type="SAM" id="Phobius"/>
    </source>
</evidence>
<feature type="chain" id="PRO_5023080678" evidence="2">
    <location>
        <begin position="18"/>
        <end position="308"/>
    </location>
</feature>
<dbReference type="RefSeq" id="WP_146956497.1">
    <property type="nucleotide sequence ID" value="NZ_CP042467.1"/>
</dbReference>
<evidence type="ECO:0000313" key="3">
    <source>
        <dbReference type="EMBL" id="QED25693.1"/>
    </source>
</evidence>
<dbReference type="CDD" id="cd12087">
    <property type="entry name" value="TM_EGFR-like"/>
    <property type="match status" value="1"/>
</dbReference>
<protein>
    <submittedName>
        <fullName evidence="3">Uncharacterized protein</fullName>
    </submittedName>
</protein>
<dbReference type="Proteomes" id="UP000321595">
    <property type="component" value="Chromosome"/>
</dbReference>
<proteinExistence type="predicted"/>
<dbReference type="AlphaFoldDB" id="A0A5B8XNU3"/>
<keyword evidence="1" id="KW-0472">Membrane</keyword>
<evidence type="ECO:0000313" key="4">
    <source>
        <dbReference type="Proteomes" id="UP000321595"/>
    </source>
</evidence>
<name>A0A5B8XNU3_9DELT</name>
<dbReference type="KEGG" id="bbae:FRD01_00115"/>
<keyword evidence="1" id="KW-0812">Transmembrane</keyword>